<accession>A0A4R1M0M6</accession>
<dbReference type="PROSITE" id="PS00166">
    <property type="entry name" value="ENOYL_COA_HYDRATASE"/>
    <property type="match status" value="1"/>
</dbReference>
<dbReference type="Gene3D" id="3.90.226.10">
    <property type="entry name" value="2-enoyl-CoA Hydratase, Chain A, domain 1"/>
    <property type="match status" value="1"/>
</dbReference>
<organism evidence="3 4">
    <name type="scientific">Albibacterium bauzanense</name>
    <dbReference type="NCBI Taxonomy" id="653929"/>
    <lineage>
        <taxon>Bacteria</taxon>
        <taxon>Pseudomonadati</taxon>
        <taxon>Bacteroidota</taxon>
        <taxon>Sphingobacteriia</taxon>
        <taxon>Sphingobacteriales</taxon>
        <taxon>Sphingobacteriaceae</taxon>
        <taxon>Albibacterium</taxon>
    </lineage>
</organism>
<dbReference type="AlphaFoldDB" id="A0A4R1M0M6"/>
<dbReference type="Proteomes" id="UP000294616">
    <property type="component" value="Unassembled WGS sequence"/>
</dbReference>
<dbReference type="OrthoDB" id="9807606at2"/>
<name>A0A4R1M0M6_9SPHI</name>
<dbReference type="InterPro" id="IPR001753">
    <property type="entry name" value="Enoyl-CoA_hydra/iso"/>
</dbReference>
<dbReference type="SUPFAM" id="SSF52096">
    <property type="entry name" value="ClpP/crotonase"/>
    <property type="match status" value="1"/>
</dbReference>
<dbReference type="CDD" id="cd06558">
    <property type="entry name" value="crotonase-like"/>
    <property type="match status" value="1"/>
</dbReference>
<evidence type="ECO:0000256" key="2">
    <source>
        <dbReference type="RuleBase" id="RU003707"/>
    </source>
</evidence>
<gene>
    <name evidence="3" type="ORF">C8N28_1666</name>
</gene>
<dbReference type="InterPro" id="IPR018376">
    <property type="entry name" value="Enoyl-CoA_hyd/isom_CS"/>
</dbReference>
<evidence type="ECO:0000256" key="1">
    <source>
        <dbReference type="ARBA" id="ARBA00005254"/>
    </source>
</evidence>
<comment type="similarity">
    <text evidence="1 2">Belongs to the enoyl-CoA hydratase/isomerase family.</text>
</comment>
<dbReference type="InterPro" id="IPR029045">
    <property type="entry name" value="ClpP/crotonase-like_dom_sf"/>
</dbReference>
<evidence type="ECO:0000313" key="4">
    <source>
        <dbReference type="Proteomes" id="UP000294616"/>
    </source>
</evidence>
<dbReference type="PANTHER" id="PTHR11941">
    <property type="entry name" value="ENOYL-COA HYDRATASE-RELATED"/>
    <property type="match status" value="1"/>
</dbReference>
<dbReference type="EMBL" id="SMGO01000002">
    <property type="protein sequence ID" value="TCK83079.1"/>
    <property type="molecule type" value="Genomic_DNA"/>
</dbReference>
<reference evidence="3 4" key="1">
    <citation type="submission" date="2019-03" db="EMBL/GenBank/DDBJ databases">
        <title>Genomic Encyclopedia of Archaeal and Bacterial Type Strains, Phase II (KMG-II): from individual species to whole genera.</title>
        <authorList>
            <person name="Goeker M."/>
        </authorList>
    </citation>
    <scope>NUCLEOTIDE SEQUENCE [LARGE SCALE GENOMIC DNA]</scope>
    <source>
        <strain evidence="3 4">DSM 22554</strain>
    </source>
</reference>
<evidence type="ECO:0000313" key="3">
    <source>
        <dbReference type="EMBL" id="TCK83079.1"/>
    </source>
</evidence>
<dbReference type="GO" id="GO:0003824">
    <property type="term" value="F:catalytic activity"/>
    <property type="evidence" value="ECO:0007669"/>
    <property type="project" value="InterPro"/>
</dbReference>
<protein>
    <submittedName>
        <fullName evidence="3">Enoyl-CoA hydratase/carnithine racemase</fullName>
    </submittedName>
</protein>
<dbReference type="RefSeq" id="WP_132223633.1">
    <property type="nucleotide sequence ID" value="NZ_SMGO01000002.1"/>
</dbReference>
<keyword evidence="4" id="KW-1185">Reference proteome</keyword>
<dbReference type="GO" id="GO:0006635">
    <property type="term" value="P:fatty acid beta-oxidation"/>
    <property type="evidence" value="ECO:0007669"/>
    <property type="project" value="TreeGrafter"/>
</dbReference>
<proteinExistence type="inferred from homology"/>
<dbReference type="PANTHER" id="PTHR11941:SF45">
    <property type="entry name" value="ENOYL-COA DELTA ISOMERASE 1, MITOCHONDRIAL"/>
    <property type="match status" value="1"/>
</dbReference>
<comment type="caution">
    <text evidence="3">The sequence shown here is derived from an EMBL/GenBank/DDBJ whole genome shotgun (WGS) entry which is preliminary data.</text>
</comment>
<dbReference type="Pfam" id="PF00378">
    <property type="entry name" value="ECH_1"/>
    <property type="match status" value="1"/>
</dbReference>
<sequence length="258" mass="29103">METLKVTINERMALIGLDRGKSNAINLKMLQELNVLLKGIENDDSIAGIILHGKERFFSSGLDLIELFDYNEQEIKEFWIQFLDFVKTFVGFKKPSVAAISGHSPAGGCVLALCCDYRIMNEGDFIIGLNEVPVGIIVPDSIFHLYSFWIGQARAYRNLLEGKLLSPQQALEIGLIDELVSPDKLRSRAEKQLLVYLQQDANTWQQSKLNMRKDLIGQMGNTSDEVLNNILKQWWSPSTRSILKTIITNLTGNKENGK</sequence>